<reference evidence="2" key="1">
    <citation type="submission" date="2023-06" db="EMBL/GenBank/DDBJ databases">
        <authorList>
            <consortium name="Lawrence Berkeley National Laboratory"/>
            <person name="Ahrendt S."/>
            <person name="Sahu N."/>
            <person name="Indic B."/>
            <person name="Wong-Bajracharya J."/>
            <person name="Merenyi Z."/>
            <person name="Ke H.-M."/>
            <person name="Monk M."/>
            <person name="Kocsube S."/>
            <person name="Drula E."/>
            <person name="Lipzen A."/>
            <person name="Balint B."/>
            <person name="Henrissat B."/>
            <person name="Andreopoulos B."/>
            <person name="Martin F.M."/>
            <person name="Harder C.B."/>
            <person name="Rigling D."/>
            <person name="Ford K.L."/>
            <person name="Foster G.D."/>
            <person name="Pangilinan J."/>
            <person name="Papanicolaou A."/>
            <person name="Barry K."/>
            <person name="LaButti K."/>
            <person name="Viragh M."/>
            <person name="Koriabine M."/>
            <person name="Yan M."/>
            <person name="Riley R."/>
            <person name="Champramary S."/>
            <person name="Plett K.L."/>
            <person name="Tsai I.J."/>
            <person name="Slot J."/>
            <person name="Sipos G."/>
            <person name="Plett J."/>
            <person name="Nagy L.G."/>
            <person name="Grigoriev I.V."/>
        </authorList>
    </citation>
    <scope>NUCLEOTIDE SEQUENCE</scope>
    <source>
        <strain evidence="2">CCBAS 213</strain>
    </source>
</reference>
<keyword evidence="3" id="KW-1185">Reference proteome</keyword>
<protein>
    <submittedName>
        <fullName evidence="2">Uncharacterized protein</fullName>
    </submittedName>
</protein>
<keyword evidence="1" id="KW-0472">Membrane</keyword>
<comment type="caution">
    <text evidence="2">The sequence shown here is derived from an EMBL/GenBank/DDBJ whole genome shotgun (WGS) entry which is preliminary data.</text>
</comment>
<dbReference type="Proteomes" id="UP001175211">
    <property type="component" value="Unassembled WGS sequence"/>
</dbReference>
<dbReference type="GeneID" id="85357025"/>
<evidence type="ECO:0000256" key="1">
    <source>
        <dbReference type="SAM" id="Phobius"/>
    </source>
</evidence>
<evidence type="ECO:0000313" key="2">
    <source>
        <dbReference type="EMBL" id="KAK0457107.1"/>
    </source>
</evidence>
<organism evidence="2 3">
    <name type="scientific">Armillaria tabescens</name>
    <name type="common">Ringless honey mushroom</name>
    <name type="synonym">Agaricus tabescens</name>
    <dbReference type="NCBI Taxonomy" id="1929756"/>
    <lineage>
        <taxon>Eukaryota</taxon>
        <taxon>Fungi</taxon>
        <taxon>Dikarya</taxon>
        <taxon>Basidiomycota</taxon>
        <taxon>Agaricomycotina</taxon>
        <taxon>Agaricomycetes</taxon>
        <taxon>Agaricomycetidae</taxon>
        <taxon>Agaricales</taxon>
        <taxon>Marasmiineae</taxon>
        <taxon>Physalacriaceae</taxon>
        <taxon>Desarmillaria</taxon>
    </lineage>
</organism>
<gene>
    <name evidence="2" type="ORF">EV420DRAFT_1551458</name>
</gene>
<name>A0AA39K9X9_ARMTA</name>
<keyword evidence="1" id="KW-1133">Transmembrane helix</keyword>
<dbReference type="RefSeq" id="XP_060329422.1">
    <property type="nucleotide sequence ID" value="XM_060473477.1"/>
</dbReference>
<evidence type="ECO:0000313" key="3">
    <source>
        <dbReference type="Proteomes" id="UP001175211"/>
    </source>
</evidence>
<proteinExistence type="predicted"/>
<accession>A0AA39K9X9</accession>
<feature type="transmembrane region" description="Helical" evidence="1">
    <location>
        <begin position="40"/>
        <end position="61"/>
    </location>
</feature>
<dbReference type="AlphaFoldDB" id="A0AA39K9X9"/>
<keyword evidence="1" id="KW-0812">Transmembrane</keyword>
<dbReference type="EMBL" id="JAUEPS010000023">
    <property type="protein sequence ID" value="KAK0457107.1"/>
    <property type="molecule type" value="Genomic_DNA"/>
</dbReference>
<sequence length="432" mass="48637">MARPSSKSTDDQQNSPPLHGRVTTILRQPIVSITGDARDWVYLGLIVGATILLCYVANLIFQLLKPISDLISSTSTGISTICSGIGSGIEASIDGVAAGFTSLLSTVIPPMLGFKCFIVSCDLSMPYLPSEESKVLFFHTTNLTVRLKHEAQEILNLHGHIQILSEGAMLDVISENSATFSDLSRRTAYGSQLPISLRYAISDRFASLARLSRLLERAFIASRRAGHNTKVTFLREVNSLEHVLDPIWIYPTSSRDSTLRKQLGKSQGSVDFTLDKLKKAVREAVNITSLLNKELDNFDLFLRDQSSLLETNQTHVQWFLTLVGISKGLQENRDRMMFLAFNVHEAQERFMGIGTCCENIHEASEELKVWLFLQLNPMSNHVIRKNSRKSHHQMYQIWARTVLQLLFERLFGRTSRNLGRRQPRTVTLFLTL</sequence>